<dbReference type="InterPro" id="IPR057840">
    <property type="entry name" value="FimV_N"/>
</dbReference>
<dbReference type="CDD" id="cd00118">
    <property type="entry name" value="LysM"/>
    <property type="match status" value="1"/>
</dbReference>
<dbReference type="RefSeq" id="WP_082438324.1">
    <property type="nucleotide sequence ID" value="NZ_CYHH01000001.1"/>
</dbReference>
<sequence>MKRTRQVPLALLLGALWGNAWSAGFGELIVRSRLGEPLTAEITVKATPEELRSLSARIAPAEYFRQVGVPYNATIQAIDAKVVRDGNRAKIVLTSRTPIREPFVDVLLDMNWAGGRLVREFAILLDPPEMAAPARPVPATGKDVTVPAKAAARQTPGQWTVQPGETLYAIARQVSPSGATTEQTLVALWRANPNAFIEGDINRLKVGATLKVPSSEEIRRIPLAEARSMLRAPSKPRQAAAAPARETGPAPAPEAAADKGKAIAREALEAPSPAPAEDRLKVGAAPETGAGTETKSPAIPLPETAALQESLSASEAALGEANERIVKLETEIARLQKQLEAQNATLARLQAQAEASAKQSEASWIDGLLPAVGGAAAALLAMFGWSAYRRRREEKAALPISSAPATVTAETPAVTTIEHSGPVTESGRAVTSGQNIDTSSILGTDFTQVAFNALHADEGVDPVAEAEVYLAYGRDPQAEEILLDALKQNPRRAAIYLKLLEVYAKRGDRAKFDQYLRTLSELTGEQGPDWTMALAIGQRAWPQDERFATVVVTDTLEPTESLAEKAGESTLQREISPASATAPAAEAPAQPAATAEPAATVPQADFVELDFDLDKLTEQMAAEPKPAPATAAPAPAPDALDFDLELPPEEEARPQAPSGAPAAEAPSPEKGEDSSALEFPELSLEENAAAPREERPAPSPAEMAESQELKSMLEEIDFDLAEISPETEAPGKEPTEPPKGAEPSAVAPASAEEQKSSEAGPPTEVMDIDLERFAGEAGTADHDTRLQLAEAYLEMGDTEGARELLEEVLRDGDETQRAAAQQLMDRILGSKA</sequence>
<accession>A0A0K6IQ96</accession>
<evidence type="ECO:0000256" key="2">
    <source>
        <dbReference type="SAM" id="MobiDB-lite"/>
    </source>
</evidence>
<dbReference type="InterPro" id="IPR011990">
    <property type="entry name" value="TPR-like_helical_dom_sf"/>
</dbReference>
<keyword evidence="1" id="KW-0175">Coiled coil</keyword>
<dbReference type="InterPro" id="IPR038440">
    <property type="entry name" value="FimV_C_sf"/>
</dbReference>
<dbReference type="Pfam" id="PF25800">
    <property type="entry name" value="FimV_N"/>
    <property type="match status" value="1"/>
</dbReference>
<name>A0A0K6IQ96_9PROT</name>
<feature type="compositionally biased region" description="Low complexity" evidence="2">
    <location>
        <begin position="741"/>
        <end position="751"/>
    </location>
</feature>
<dbReference type="Gene3D" id="1.20.58.2200">
    <property type="match status" value="1"/>
</dbReference>
<evidence type="ECO:0000313" key="4">
    <source>
        <dbReference type="EMBL" id="CUB05263.1"/>
    </source>
</evidence>
<dbReference type="PROSITE" id="PS51782">
    <property type="entry name" value="LYSM"/>
    <property type="match status" value="1"/>
</dbReference>
<feature type="domain" description="LysM" evidence="3">
    <location>
        <begin position="157"/>
        <end position="212"/>
    </location>
</feature>
<feature type="region of interest" description="Disordered" evidence="2">
    <location>
        <begin position="559"/>
        <end position="599"/>
    </location>
</feature>
<evidence type="ECO:0000256" key="1">
    <source>
        <dbReference type="SAM" id="Coils"/>
    </source>
</evidence>
<feature type="region of interest" description="Disordered" evidence="2">
    <location>
        <begin position="229"/>
        <end position="259"/>
    </location>
</feature>
<organism evidence="4 5">
    <name type="scientific">Tepidiphilus thermophilus</name>
    <dbReference type="NCBI Taxonomy" id="876478"/>
    <lineage>
        <taxon>Bacteria</taxon>
        <taxon>Pseudomonadati</taxon>
        <taxon>Pseudomonadota</taxon>
        <taxon>Hydrogenophilia</taxon>
        <taxon>Hydrogenophilales</taxon>
        <taxon>Hydrogenophilaceae</taxon>
        <taxon>Tepidiphilus</taxon>
    </lineage>
</organism>
<dbReference type="InterPro" id="IPR018392">
    <property type="entry name" value="LysM"/>
</dbReference>
<dbReference type="InterPro" id="IPR020012">
    <property type="entry name" value="LysM_FimV"/>
</dbReference>
<dbReference type="InterPro" id="IPR020011">
    <property type="entry name" value="FimV_C"/>
</dbReference>
<feature type="compositionally biased region" description="Acidic residues" evidence="2">
    <location>
        <begin position="640"/>
        <end position="649"/>
    </location>
</feature>
<keyword evidence="5" id="KW-1185">Reference proteome</keyword>
<proteinExistence type="predicted"/>
<feature type="compositionally biased region" description="Basic and acidic residues" evidence="2">
    <location>
        <begin position="769"/>
        <end position="782"/>
    </location>
</feature>
<feature type="compositionally biased region" description="Low complexity" evidence="2">
    <location>
        <begin position="654"/>
        <end position="666"/>
    </location>
</feature>
<feature type="compositionally biased region" description="Low complexity" evidence="2">
    <location>
        <begin position="232"/>
        <end position="255"/>
    </location>
</feature>
<gene>
    <name evidence="4" type="ORF">Ga0061068_101290</name>
</gene>
<dbReference type="Pfam" id="PF01476">
    <property type="entry name" value="LysM"/>
    <property type="match status" value="1"/>
</dbReference>
<dbReference type="Gene3D" id="3.10.350.10">
    <property type="entry name" value="LysM domain"/>
    <property type="match status" value="1"/>
</dbReference>
<dbReference type="Proteomes" id="UP000182108">
    <property type="component" value="Unassembled WGS sequence"/>
</dbReference>
<dbReference type="NCBIfam" id="TIGR03505">
    <property type="entry name" value="FimV_core"/>
    <property type="match status" value="1"/>
</dbReference>
<dbReference type="AlphaFoldDB" id="A0A0K6IQ96"/>
<dbReference type="OrthoDB" id="5298707at2"/>
<feature type="coiled-coil region" evidence="1">
    <location>
        <begin position="311"/>
        <end position="359"/>
    </location>
</feature>
<evidence type="ECO:0000313" key="5">
    <source>
        <dbReference type="Proteomes" id="UP000182108"/>
    </source>
</evidence>
<feature type="region of interest" description="Disordered" evidence="2">
    <location>
        <begin position="622"/>
        <end position="782"/>
    </location>
</feature>
<dbReference type="Gene3D" id="1.25.40.10">
    <property type="entry name" value="Tetratricopeptide repeat domain"/>
    <property type="match status" value="1"/>
</dbReference>
<dbReference type="InterPro" id="IPR036779">
    <property type="entry name" value="LysM_dom_sf"/>
</dbReference>
<dbReference type="NCBIfam" id="TIGR03504">
    <property type="entry name" value="FimV_Cterm"/>
    <property type="match status" value="1"/>
</dbReference>
<evidence type="ECO:0000259" key="3">
    <source>
        <dbReference type="PROSITE" id="PS51782"/>
    </source>
</evidence>
<reference evidence="5" key="1">
    <citation type="submission" date="2015-08" db="EMBL/GenBank/DDBJ databases">
        <authorList>
            <person name="Babu N.S."/>
            <person name="Beckwith C.J."/>
            <person name="Beseler K.G."/>
            <person name="Brison A."/>
            <person name="Carone J.V."/>
            <person name="Caskin T.P."/>
            <person name="Diamond M."/>
            <person name="Durham M.E."/>
            <person name="Foxe J.M."/>
            <person name="Go M."/>
            <person name="Henderson B.A."/>
            <person name="Jones I.B."/>
            <person name="McGettigan J.A."/>
            <person name="Micheletti S.J."/>
            <person name="Nasrallah M.E."/>
            <person name="Ortiz D."/>
            <person name="Piller C.R."/>
            <person name="Privatt S.R."/>
            <person name="Schneider S.L."/>
            <person name="Sharp S."/>
            <person name="Smith T.C."/>
            <person name="Stanton J.D."/>
            <person name="Ullery H.E."/>
            <person name="Wilson R.J."/>
            <person name="Serrano M.G."/>
            <person name="Buck G."/>
            <person name="Lee V."/>
            <person name="Wang Y."/>
            <person name="Carvalho R."/>
            <person name="Voegtly L."/>
            <person name="Shi R."/>
            <person name="Duckworth R."/>
            <person name="Johnson A."/>
            <person name="Loviza R."/>
            <person name="Walstead R."/>
            <person name="Shah Z."/>
            <person name="Kiflezghi M."/>
            <person name="Wade K."/>
            <person name="Ball S.L."/>
            <person name="Bradley K.W."/>
            <person name="Asai D.J."/>
            <person name="Bowman C.A."/>
            <person name="Russell D.A."/>
            <person name="Pope W.H."/>
            <person name="Jacobs-Sera D."/>
            <person name="Hendrix R.W."/>
            <person name="Hatfull G.F."/>
        </authorList>
    </citation>
    <scope>NUCLEOTIDE SEQUENCE [LARGE SCALE GENOMIC DNA]</scope>
    <source>
        <strain evidence="5">JCM 19170</strain>
    </source>
</reference>
<dbReference type="EMBL" id="CYHH01000001">
    <property type="protein sequence ID" value="CUB05263.1"/>
    <property type="molecule type" value="Genomic_DNA"/>
</dbReference>
<protein>
    <submittedName>
        <fullName evidence="4">FimV N-terminal domain</fullName>
    </submittedName>
</protein>
<feature type="compositionally biased region" description="Low complexity" evidence="2">
    <location>
        <begin position="576"/>
        <end position="599"/>
    </location>
</feature>
<feature type="compositionally biased region" description="Low complexity" evidence="2">
    <location>
        <begin position="622"/>
        <end position="639"/>
    </location>
</feature>